<evidence type="ECO:0000256" key="1">
    <source>
        <dbReference type="SAM" id="Phobius"/>
    </source>
</evidence>
<gene>
    <name evidence="2" type="ORF">PAHAL_9G445900</name>
</gene>
<dbReference type="Proteomes" id="UP000243499">
    <property type="component" value="Chromosome 9"/>
</dbReference>
<dbReference type="Gramene" id="PAN49393">
    <property type="protein sequence ID" value="PAN49393"/>
    <property type="gene ID" value="PAHAL_9G445900"/>
</dbReference>
<dbReference type="AlphaFoldDB" id="A0A2S3IQ83"/>
<feature type="transmembrane region" description="Helical" evidence="1">
    <location>
        <begin position="86"/>
        <end position="117"/>
    </location>
</feature>
<accession>A0A2S3IQ83</accession>
<sequence>MLMRAFSFISRSPRQYQYQPPGLSAGGASPPSHANRQEKNYFSFSFSSIFPFLLSFLLLPVAFSPIHFFLPLHFLFYPFYASFKSYFIFPLIYLLMFLLFLSRCFLYFITHIILLLFPVSTQIHN</sequence>
<keyword evidence="1" id="KW-0812">Transmembrane</keyword>
<protein>
    <submittedName>
        <fullName evidence="2">Uncharacterized protein</fullName>
    </submittedName>
</protein>
<name>A0A2S3IQ83_9POAL</name>
<reference evidence="2" key="1">
    <citation type="submission" date="2018-04" db="EMBL/GenBank/DDBJ databases">
        <title>WGS assembly of Panicum hallii.</title>
        <authorList>
            <person name="Lovell J."/>
            <person name="Jenkins J."/>
            <person name="Lowry D."/>
            <person name="Mamidi S."/>
            <person name="Sreedasyam A."/>
            <person name="Weng X."/>
            <person name="Barry K."/>
            <person name="Bonette J."/>
            <person name="Campitelli B."/>
            <person name="Daum C."/>
            <person name="Gordon S."/>
            <person name="Gould B."/>
            <person name="Lipzen A."/>
            <person name="Macqueen A."/>
            <person name="Palacio-Mejia J."/>
            <person name="Plott C."/>
            <person name="Shakirov E."/>
            <person name="Shu S."/>
            <person name="Yoshinaga Y."/>
            <person name="Zane M."/>
            <person name="Rokhsar D."/>
            <person name="Grimwood J."/>
            <person name="Schmutz J."/>
            <person name="Juenger T."/>
        </authorList>
    </citation>
    <scope>NUCLEOTIDE SEQUENCE [LARGE SCALE GENOMIC DNA]</scope>
    <source>
        <strain evidence="2">FIL2</strain>
    </source>
</reference>
<evidence type="ECO:0000313" key="2">
    <source>
        <dbReference type="EMBL" id="PAN49393.1"/>
    </source>
</evidence>
<feature type="transmembrane region" description="Helical" evidence="1">
    <location>
        <begin position="41"/>
        <end position="66"/>
    </location>
</feature>
<proteinExistence type="predicted"/>
<keyword evidence="1" id="KW-1133">Transmembrane helix</keyword>
<keyword evidence="1" id="KW-0472">Membrane</keyword>
<organism evidence="2">
    <name type="scientific">Panicum hallii</name>
    <dbReference type="NCBI Taxonomy" id="206008"/>
    <lineage>
        <taxon>Eukaryota</taxon>
        <taxon>Viridiplantae</taxon>
        <taxon>Streptophyta</taxon>
        <taxon>Embryophyta</taxon>
        <taxon>Tracheophyta</taxon>
        <taxon>Spermatophyta</taxon>
        <taxon>Magnoliopsida</taxon>
        <taxon>Liliopsida</taxon>
        <taxon>Poales</taxon>
        <taxon>Poaceae</taxon>
        <taxon>PACMAD clade</taxon>
        <taxon>Panicoideae</taxon>
        <taxon>Panicodae</taxon>
        <taxon>Paniceae</taxon>
        <taxon>Panicinae</taxon>
        <taxon>Panicum</taxon>
        <taxon>Panicum sect. Panicum</taxon>
    </lineage>
</organism>
<dbReference type="EMBL" id="CM008054">
    <property type="protein sequence ID" value="PAN49393.1"/>
    <property type="molecule type" value="Genomic_DNA"/>
</dbReference>